<dbReference type="EMBL" id="VCKX01000346">
    <property type="protein sequence ID" value="TMR18249.1"/>
    <property type="molecule type" value="Genomic_DNA"/>
</dbReference>
<dbReference type="Pfam" id="PF00486">
    <property type="entry name" value="Trans_reg_C"/>
    <property type="match status" value="1"/>
</dbReference>
<dbReference type="GO" id="GO:0000160">
    <property type="term" value="P:phosphorelay signal transduction system"/>
    <property type="evidence" value="ECO:0007669"/>
    <property type="project" value="InterPro"/>
</dbReference>
<dbReference type="Gene3D" id="1.25.40.10">
    <property type="entry name" value="Tetratricopeptide repeat domain"/>
    <property type="match status" value="1"/>
</dbReference>
<dbReference type="SMART" id="SM01043">
    <property type="entry name" value="BTAD"/>
    <property type="match status" value="1"/>
</dbReference>
<dbReference type="GO" id="GO:0003677">
    <property type="term" value="F:DNA binding"/>
    <property type="evidence" value="ECO:0007669"/>
    <property type="project" value="UniProtKB-UniRule"/>
</dbReference>
<keyword evidence="4" id="KW-0804">Transcription</keyword>
<dbReference type="GO" id="GO:0006355">
    <property type="term" value="P:regulation of DNA-templated transcription"/>
    <property type="evidence" value="ECO:0007669"/>
    <property type="project" value="InterPro"/>
</dbReference>
<keyword evidence="2" id="KW-0805">Transcription regulation</keyword>
<evidence type="ECO:0000256" key="1">
    <source>
        <dbReference type="ARBA" id="ARBA00005820"/>
    </source>
</evidence>
<dbReference type="Gene3D" id="1.10.10.10">
    <property type="entry name" value="Winged helix-like DNA-binding domain superfamily/Winged helix DNA-binding domain"/>
    <property type="match status" value="1"/>
</dbReference>
<dbReference type="CDD" id="cd15831">
    <property type="entry name" value="BTAD"/>
    <property type="match status" value="1"/>
</dbReference>
<keyword evidence="3 5" id="KW-0238">DNA-binding</keyword>
<dbReference type="InterPro" id="IPR036388">
    <property type="entry name" value="WH-like_DNA-bd_sf"/>
</dbReference>
<dbReference type="SMART" id="SM00862">
    <property type="entry name" value="Trans_reg_C"/>
    <property type="match status" value="1"/>
</dbReference>
<name>A0A5S4FFX3_9ACTN</name>
<proteinExistence type="inferred from homology"/>
<evidence type="ECO:0000256" key="2">
    <source>
        <dbReference type="ARBA" id="ARBA00023015"/>
    </source>
</evidence>
<evidence type="ECO:0000259" key="6">
    <source>
        <dbReference type="PROSITE" id="PS51755"/>
    </source>
</evidence>
<feature type="domain" description="OmpR/PhoB-type" evidence="6">
    <location>
        <begin position="12"/>
        <end position="115"/>
    </location>
</feature>
<dbReference type="InterPro" id="IPR001867">
    <property type="entry name" value="OmpR/PhoB-type_DNA-bd"/>
</dbReference>
<sequence>MGSVTGTTTPGGAMAESGVLELRVLGPFEAAVHGQAVELGGPRLRGVLARLVVARGRAVGVETLVAELWRGRPPADAQRTVRTYVSRLRAALRRAGGPCAEDALVTRPPGYLLRADLTALDALRFEGLAASGRQALDAGLPQVAVQRLTAALDVWRGDAFAEFDGHPGIAAEAARLERERLSAIEARLDATLVLGLDARAAAELEGLVHAHPTRERLWGQLMTALYRSGRQAEALAAFRAARAVLVEDHGVEPSPRLAEIHRQVLRNDPALDTVPASAASFAGRGG</sequence>
<comment type="similarity">
    <text evidence="1">Belongs to the AfsR/DnrI/RedD regulatory family.</text>
</comment>
<comment type="caution">
    <text evidence="7">The sequence shown here is derived from an EMBL/GenBank/DDBJ whole genome shotgun (WGS) entry which is preliminary data.</text>
</comment>
<dbReference type="SUPFAM" id="SSF46894">
    <property type="entry name" value="C-terminal effector domain of the bipartite response regulators"/>
    <property type="match status" value="1"/>
</dbReference>
<dbReference type="Proteomes" id="UP000306628">
    <property type="component" value="Unassembled WGS sequence"/>
</dbReference>
<dbReference type="InterPro" id="IPR005158">
    <property type="entry name" value="BTAD"/>
</dbReference>
<dbReference type="InterPro" id="IPR051677">
    <property type="entry name" value="AfsR-DnrI-RedD_regulator"/>
</dbReference>
<gene>
    <name evidence="7" type="ORF">ETD85_53730</name>
</gene>
<organism evidence="7 8">
    <name type="scientific">Nonomuraea zeae</name>
    <dbReference type="NCBI Taxonomy" id="1642303"/>
    <lineage>
        <taxon>Bacteria</taxon>
        <taxon>Bacillati</taxon>
        <taxon>Actinomycetota</taxon>
        <taxon>Actinomycetes</taxon>
        <taxon>Streptosporangiales</taxon>
        <taxon>Streptosporangiaceae</taxon>
        <taxon>Nonomuraea</taxon>
    </lineage>
</organism>
<dbReference type="AlphaFoldDB" id="A0A5S4FFX3"/>
<reference evidence="7 8" key="1">
    <citation type="submission" date="2019-05" db="EMBL/GenBank/DDBJ databases">
        <title>Draft genome sequence of Nonomuraea zeae DSM 100528.</title>
        <authorList>
            <person name="Saricaoglu S."/>
            <person name="Isik K."/>
        </authorList>
    </citation>
    <scope>NUCLEOTIDE SEQUENCE [LARGE SCALE GENOMIC DNA]</scope>
    <source>
        <strain evidence="7 8">DSM 100528</strain>
    </source>
</reference>
<accession>A0A5S4FFX3</accession>
<dbReference type="Pfam" id="PF03704">
    <property type="entry name" value="BTAD"/>
    <property type="match status" value="1"/>
</dbReference>
<evidence type="ECO:0000256" key="5">
    <source>
        <dbReference type="PROSITE-ProRule" id="PRU01091"/>
    </source>
</evidence>
<dbReference type="SUPFAM" id="SSF48452">
    <property type="entry name" value="TPR-like"/>
    <property type="match status" value="1"/>
</dbReference>
<protein>
    <submittedName>
        <fullName evidence="7">AfsR/SARP family transcriptional regulator</fullName>
    </submittedName>
</protein>
<dbReference type="PANTHER" id="PTHR35807">
    <property type="entry name" value="TRANSCRIPTIONAL REGULATOR REDD-RELATED"/>
    <property type="match status" value="1"/>
</dbReference>
<dbReference type="PROSITE" id="PS51755">
    <property type="entry name" value="OMPR_PHOB"/>
    <property type="match status" value="1"/>
</dbReference>
<dbReference type="InterPro" id="IPR011990">
    <property type="entry name" value="TPR-like_helical_dom_sf"/>
</dbReference>
<dbReference type="OrthoDB" id="4336084at2"/>
<evidence type="ECO:0000256" key="4">
    <source>
        <dbReference type="ARBA" id="ARBA00023163"/>
    </source>
</evidence>
<evidence type="ECO:0000313" key="7">
    <source>
        <dbReference type="EMBL" id="TMR18249.1"/>
    </source>
</evidence>
<keyword evidence="8" id="KW-1185">Reference proteome</keyword>
<dbReference type="InterPro" id="IPR016032">
    <property type="entry name" value="Sig_transdc_resp-reg_C-effctor"/>
</dbReference>
<feature type="DNA-binding region" description="OmpR/PhoB-type" evidence="5">
    <location>
        <begin position="12"/>
        <end position="115"/>
    </location>
</feature>
<evidence type="ECO:0000256" key="3">
    <source>
        <dbReference type="ARBA" id="ARBA00023125"/>
    </source>
</evidence>
<dbReference type="PANTHER" id="PTHR35807:SF1">
    <property type="entry name" value="TRANSCRIPTIONAL REGULATOR REDD"/>
    <property type="match status" value="1"/>
</dbReference>
<evidence type="ECO:0000313" key="8">
    <source>
        <dbReference type="Proteomes" id="UP000306628"/>
    </source>
</evidence>